<gene>
    <name evidence="1" type="ORF">M0L20_23180</name>
</gene>
<protein>
    <submittedName>
        <fullName evidence="1">Uncharacterized protein</fullName>
    </submittedName>
</protein>
<dbReference type="EMBL" id="JALPRF010000004">
    <property type="protein sequence ID" value="MCK8494791.1"/>
    <property type="molecule type" value="Genomic_DNA"/>
</dbReference>
<keyword evidence="2" id="KW-1185">Reference proteome</keyword>
<evidence type="ECO:0000313" key="1">
    <source>
        <dbReference type="EMBL" id="MCK8494791.1"/>
    </source>
</evidence>
<organism evidence="1 2">
    <name type="scientific">Spirosoma liriopis</name>
    <dbReference type="NCBI Taxonomy" id="2937440"/>
    <lineage>
        <taxon>Bacteria</taxon>
        <taxon>Pseudomonadati</taxon>
        <taxon>Bacteroidota</taxon>
        <taxon>Cytophagia</taxon>
        <taxon>Cytophagales</taxon>
        <taxon>Cytophagaceae</taxon>
        <taxon>Spirosoma</taxon>
    </lineage>
</organism>
<dbReference type="Proteomes" id="UP001202180">
    <property type="component" value="Unassembled WGS sequence"/>
</dbReference>
<evidence type="ECO:0000313" key="2">
    <source>
        <dbReference type="Proteomes" id="UP001202180"/>
    </source>
</evidence>
<name>A0ABT0HRH6_9BACT</name>
<accession>A0ABT0HRH6</accession>
<comment type="caution">
    <text evidence="1">The sequence shown here is derived from an EMBL/GenBank/DDBJ whole genome shotgun (WGS) entry which is preliminary data.</text>
</comment>
<proteinExistence type="predicted"/>
<dbReference type="RefSeq" id="WP_248479378.1">
    <property type="nucleotide sequence ID" value="NZ_JALPRF010000004.1"/>
</dbReference>
<sequence length="145" mass="17184">MNKREPDYGSQNFTYQVKLPAQFTSWNGFYDELFRLGLIQPTTTIVRINLFRATDTIKENESPSVSLTFERQHIERMCLEEYRQQRTIQASYLPTVQELEQLIQIVSNQATRLNDWDLLLKLNALLHYKQQQENEESNHHVQSGH</sequence>
<reference evidence="1 2" key="1">
    <citation type="submission" date="2022-04" db="EMBL/GenBank/DDBJ databases">
        <title>Spirosoma sp. strain RP8 genome sequencing and assembly.</title>
        <authorList>
            <person name="Jung Y."/>
        </authorList>
    </citation>
    <scope>NUCLEOTIDE SEQUENCE [LARGE SCALE GENOMIC DNA]</scope>
    <source>
        <strain evidence="1 2">RP8</strain>
    </source>
</reference>